<proteinExistence type="predicted"/>
<accession>A0ABQ5W650</accession>
<keyword evidence="1" id="KW-1133">Transmembrane helix</keyword>
<name>A0ABQ5W650_9HYPH</name>
<dbReference type="EMBL" id="BSNS01000011">
    <property type="protein sequence ID" value="GLQ55126.1"/>
    <property type="molecule type" value="Genomic_DNA"/>
</dbReference>
<evidence type="ECO:0000256" key="1">
    <source>
        <dbReference type="SAM" id="Phobius"/>
    </source>
</evidence>
<sequence length="42" mass="4859">MPVNDMVLMYLLMSVFHLSAWLKFLSAGWQRANTRVTQTEGD</sequence>
<evidence type="ECO:0000313" key="3">
    <source>
        <dbReference type="Proteomes" id="UP001156691"/>
    </source>
</evidence>
<dbReference type="Proteomes" id="UP001156691">
    <property type="component" value="Unassembled WGS sequence"/>
</dbReference>
<comment type="caution">
    <text evidence="2">The sequence shown here is derived from an EMBL/GenBank/DDBJ whole genome shotgun (WGS) entry which is preliminary data.</text>
</comment>
<reference evidence="3" key="1">
    <citation type="journal article" date="2019" name="Int. J. Syst. Evol. Microbiol.">
        <title>The Global Catalogue of Microorganisms (GCM) 10K type strain sequencing project: providing services to taxonomists for standard genome sequencing and annotation.</title>
        <authorList>
            <consortium name="The Broad Institute Genomics Platform"/>
            <consortium name="The Broad Institute Genome Sequencing Center for Infectious Disease"/>
            <person name="Wu L."/>
            <person name="Ma J."/>
        </authorList>
    </citation>
    <scope>NUCLEOTIDE SEQUENCE [LARGE SCALE GENOMIC DNA]</scope>
    <source>
        <strain evidence="3">NBRC 112416</strain>
    </source>
</reference>
<evidence type="ECO:0000313" key="2">
    <source>
        <dbReference type="EMBL" id="GLQ55126.1"/>
    </source>
</evidence>
<keyword evidence="3" id="KW-1185">Reference proteome</keyword>
<keyword evidence="1" id="KW-0472">Membrane</keyword>
<feature type="transmembrane region" description="Helical" evidence="1">
    <location>
        <begin position="6"/>
        <end position="25"/>
    </location>
</feature>
<gene>
    <name evidence="2" type="ORF">GCM10010862_23850</name>
</gene>
<keyword evidence="1" id="KW-0812">Transmembrane</keyword>
<organism evidence="2 3">
    <name type="scientific">Devosia nitrariae</name>
    <dbReference type="NCBI Taxonomy" id="2071872"/>
    <lineage>
        <taxon>Bacteria</taxon>
        <taxon>Pseudomonadati</taxon>
        <taxon>Pseudomonadota</taxon>
        <taxon>Alphaproteobacteria</taxon>
        <taxon>Hyphomicrobiales</taxon>
        <taxon>Devosiaceae</taxon>
        <taxon>Devosia</taxon>
    </lineage>
</organism>
<protein>
    <submittedName>
        <fullName evidence="2">Uncharacterized protein</fullName>
    </submittedName>
</protein>